<comment type="caution">
    <text evidence="1">The sequence shown here is derived from an EMBL/GenBank/DDBJ whole genome shotgun (WGS) entry which is preliminary data.</text>
</comment>
<gene>
    <name evidence="1" type="ORF">Fot_32282</name>
</gene>
<organism evidence="1 2">
    <name type="scientific">Forsythia ovata</name>
    <dbReference type="NCBI Taxonomy" id="205694"/>
    <lineage>
        <taxon>Eukaryota</taxon>
        <taxon>Viridiplantae</taxon>
        <taxon>Streptophyta</taxon>
        <taxon>Embryophyta</taxon>
        <taxon>Tracheophyta</taxon>
        <taxon>Spermatophyta</taxon>
        <taxon>Magnoliopsida</taxon>
        <taxon>eudicotyledons</taxon>
        <taxon>Gunneridae</taxon>
        <taxon>Pentapetalae</taxon>
        <taxon>asterids</taxon>
        <taxon>lamiids</taxon>
        <taxon>Lamiales</taxon>
        <taxon>Oleaceae</taxon>
        <taxon>Forsythieae</taxon>
        <taxon>Forsythia</taxon>
    </lineage>
</organism>
<reference evidence="2" key="1">
    <citation type="submission" date="2024-07" db="EMBL/GenBank/DDBJ databases">
        <title>Two chromosome-level genome assemblies of Korean endemic species Abeliophyllum distichum and Forsythia ovata (Oleaceae).</title>
        <authorList>
            <person name="Jang H."/>
        </authorList>
    </citation>
    <scope>NUCLEOTIDE SEQUENCE [LARGE SCALE GENOMIC DNA]</scope>
</reference>
<protein>
    <submittedName>
        <fullName evidence="1">Potassium transporter 5</fullName>
    </submittedName>
</protein>
<name>A0ABD1T7C8_9LAMI</name>
<evidence type="ECO:0000313" key="1">
    <source>
        <dbReference type="EMBL" id="KAL2508635.1"/>
    </source>
</evidence>
<accession>A0ABD1T7C8</accession>
<evidence type="ECO:0000313" key="2">
    <source>
        <dbReference type="Proteomes" id="UP001604277"/>
    </source>
</evidence>
<proteinExistence type="predicted"/>
<dbReference type="EMBL" id="JBFOLJ010000009">
    <property type="protein sequence ID" value="KAL2508635.1"/>
    <property type="molecule type" value="Genomic_DNA"/>
</dbReference>
<dbReference type="Proteomes" id="UP001604277">
    <property type="component" value="Unassembled WGS sequence"/>
</dbReference>
<keyword evidence="2" id="KW-1185">Reference proteome</keyword>
<dbReference type="AlphaFoldDB" id="A0ABD1T7C8"/>
<sequence length="135" mass="15314">MYQKDCLNTLTGASSPEIARRKGQDTTLQTMTDNQFKRQLVENLNEFIRQENFILEDGSTEQMCETVNIQHSGLLRNDDKARRSISSEVHVKEALENQIPSRILSSSRQSFNIAKSTNSSSRITHVPLLGAEEEM</sequence>